<proteinExistence type="predicted"/>
<evidence type="ECO:0000313" key="2">
    <source>
        <dbReference type="EMBL" id="KAL2267531.1"/>
    </source>
</evidence>
<feature type="compositionally biased region" description="Basic and acidic residues" evidence="1">
    <location>
        <begin position="160"/>
        <end position="169"/>
    </location>
</feature>
<feature type="compositionally biased region" description="Low complexity" evidence="1">
    <location>
        <begin position="65"/>
        <end position="76"/>
    </location>
</feature>
<feature type="compositionally biased region" description="Basic and acidic residues" evidence="1">
    <location>
        <begin position="185"/>
        <end position="221"/>
    </location>
</feature>
<keyword evidence="3" id="KW-1185">Reference proteome</keyword>
<feature type="region of interest" description="Disordered" evidence="1">
    <location>
        <begin position="17"/>
        <end position="169"/>
    </location>
</feature>
<protein>
    <submittedName>
        <fullName evidence="2">Uncharacterized protein</fullName>
    </submittedName>
</protein>
<feature type="compositionally biased region" description="Pro residues" evidence="1">
    <location>
        <begin position="109"/>
        <end position="121"/>
    </location>
</feature>
<dbReference type="GeneID" id="98125982"/>
<dbReference type="RefSeq" id="XP_070866258.1">
    <property type="nucleotide sequence ID" value="XM_071011338.1"/>
</dbReference>
<dbReference type="EMBL" id="JAZGUE010000004">
    <property type="protein sequence ID" value="KAL2267531.1"/>
    <property type="molecule type" value="Genomic_DNA"/>
</dbReference>
<accession>A0ABR4DCG5</accession>
<name>A0ABR4DCG5_9PEZI</name>
<sequence>MAPIAKDDITPGLAKLSIKTTDLETTELSQASKSKSTKKKKESSPVADSWEDEADALDSEDDGQATPVASTAAGTAAPPPTPLSPFVPAGGSNSSNKFHDEDNDQPGTSAPPPTPLSPVAPPRQQQQRQPPTYPPSGPGFTIPPFDGAGDWQSSSSSTAPDRRPEKTDAVARRMIAHALGVRAPRMTEEQRAYDRAMRENAKKRREEERERERKREEEAARLRQAMWDGD</sequence>
<feature type="compositionally biased region" description="Acidic residues" evidence="1">
    <location>
        <begin position="49"/>
        <end position="63"/>
    </location>
</feature>
<comment type="caution">
    <text evidence="2">The sequence shown here is derived from an EMBL/GenBank/DDBJ whole genome shotgun (WGS) entry which is preliminary data.</text>
</comment>
<evidence type="ECO:0000256" key="1">
    <source>
        <dbReference type="SAM" id="MobiDB-lite"/>
    </source>
</evidence>
<feature type="region of interest" description="Disordered" evidence="1">
    <location>
        <begin position="183"/>
        <end position="230"/>
    </location>
</feature>
<dbReference type="Proteomes" id="UP001600064">
    <property type="component" value="Unassembled WGS sequence"/>
</dbReference>
<gene>
    <name evidence="2" type="ORF">VTJ83DRAFT_4808</name>
</gene>
<reference evidence="2 3" key="1">
    <citation type="journal article" date="2024" name="Commun. Biol.">
        <title>Comparative genomic analysis of thermophilic fungi reveals convergent evolutionary adaptations and gene losses.</title>
        <authorList>
            <person name="Steindorff A.S."/>
            <person name="Aguilar-Pontes M.V."/>
            <person name="Robinson A.J."/>
            <person name="Andreopoulos B."/>
            <person name="LaButti K."/>
            <person name="Kuo A."/>
            <person name="Mondo S."/>
            <person name="Riley R."/>
            <person name="Otillar R."/>
            <person name="Haridas S."/>
            <person name="Lipzen A."/>
            <person name="Grimwood J."/>
            <person name="Schmutz J."/>
            <person name="Clum A."/>
            <person name="Reid I.D."/>
            <person name="Moisan M.C."/>
            <person name="Butler G."/>
            <person name="Nguyen T.T.M."/>
            <person name="Dewar K."/>
            <person name="Conant G."/>
            <person name="Drula E."/>
            <person name="Henrissat B."/>
            <person name="Hansel C."/>
            <person name="Singer S."/>
            <person name="Hutchinson M.I."/>
            <person name="de Vries R.P."/>
            <person name="Natvig D.O."/>
            <person name="Powell A.J."/>
            <person name="Tsang A."/>
            <person name="Grigoriev I.V."/>
        </authorList>
    </citation>
    <scope>NUCLEOTIDE SEQUENCE [LARGE SCALE GENOMIC DNA]</scope>
    <source>
        <strain evidence="2 3">ATCC 22073</strain>
    </source>
</reference>
<evidence type="ECO:0000313" key="3">
    <source>
        <dbReference type="Proteomes" id="UP001600064"/>
    </source>
</evidence>
<organism evidence="2 3">
    <name type="scientific">Remersonia thermophila</name>
    <dbReference type="NCBI Taxonomy" id="72144"/>
    <lineage>
        <taxon>Eukaryota</taxon>
        <taxon>Fungi</taxon>
        <taxon>Dikarya</taxon>
        <taxon>Ascomycota</taxon>
        <taxon>Pezizomycotina</taxon>
        <taxon>Sordariomycetes</taxon>
        <taxon>Sordariomycetidae</taxon>
        <taxon>Sordariales</taxon>
        <taxon>Sordariales incertae sedis</taxon>
        <taxon>Remersonia</taxon>
    </lineage>
</organism>